<reference evidence="1 2" key="1">
    <citation type="submission" date="2012-05" db="EMBL/GenBank/DDBJ databases">
        <title>Finished chromosome of genome of Oscillatoria sp. PCC 7112.</title>
        <authorList>
            <consortium name="US DOE Joint Genome Institute"/>
            <person name="Gugger M."/>
            <person name="Coursin T."/>
            <person name="Rippka R."/>
            <person name="Tandeau De Marsac N."/>
            <person name="Huntemann M."/>
            <person name="Wei C.-L."/>
            <person name="Han J."/>
            <person name="Detter J.C."/>
            <person name="Han C."/>
            <person name="Tapia R."/>
            <person name="Davenport K."/>
            <person name="Daligault H."/>
            <person name="Erkkila T."/>
            <person name="Gu W."/>
            <person name="Munk A.C.C."/>
            <person name="Teshima H."/>
            <person name="Xu Y."/>
            <person name="Chain P."/>
            <person name="Chen A."/>
            <person name="Krypides N."/>
            <person name="Mavromatis K."/>
            <person name="Markowitz V."/>
            <person name="Szeto E."/>
            <person name="Ivanova N."/>
            <person name="Mikhailova N."/>
            <person name="Ovchinnikova G."/>
            <person name="Pagani I."/>
            <person name="Pati A."/>
            <person name="Goodwin L."/>
            <person name="Peters L."/>
            <person name="Pitluck S."/>
            <person name="Woyke T."/>
            <person name="Kerfeld C."/>
        </authorList>
    </citation>
    <scope>NUCLEOTIDE SEQUENCE [LARGE SCALE GENOMIC DNA]</scope>
    <source>
        <strain evidence="1 2">PCC 7112</strain>
    </source>
</reference>
<keyword evidence="2" id="KW-1185">Reference proteome</keyword>
<evidence type="ECO:0000313" key="2">
    <source>
        <dbReference type="Proteomes" id="UP000010478"/>
    </source>
</evidence>
<name>K9VRA7_9CYAN</name>
<dbReference type="KEGG" id="oni:Osc7112_5862"/>
<sequence length="111" mass="12508">MNVAALRHQIDRWLDRLSPEHLALVASFIEFLSQKQRQGVIISQNNLSEVFSAEILEMPPANSFSIPEPSEIDGEGQCKAALLQDFRQAWHEAMTGQTISVAQMWEGIEND</sequence>
<evidence type="ECO:0000313" key="1">
    <source>
        <dbReference type="EMBL" id="AFZ10069.1"/>
    </source>
</evidence>
<organism evidence="1 2">
    <name type="scientific">Phormidium nigroviride PCC 7112</name>
    <dbReference type="NCBI Taxonomy" id="179408"/>
    <lineage>
        <taxon>Bacteria</taxon>
        <taxon>Bacillati</taxon>
        <taxon>Cyanobacteriota</taxon>
        <taxon>Cyanophyceae</taxon>
        <taxon>Oscillatoriophycideae</taxon>
        <taxon>Oscillatoriales</taxon>
        <taxon>Oscillatoriaceae</taxon>
        <taxon>Phormidium</taxon>
    </lineage>
</organism>
<dbReference type="Proteomes" id="UP000010478">
    <property type="component" value="Chromosome"/>
</dbReference>
<dbReference type="RefSeq" id="WP_015179270.1">
    <property type="nucleotide sequence ID" value="NC_019729.1"/>
</dbReference>
<dbReference type="OrthoDB" id="573320at2"/>
<accession>K9VRA7</accession>
<dbReference type="STRING" id="179408.Osc7112_5862"/>
<gene>
    <name evidence="1" type="ORF">Osc7112_5862</name>
</gene>
<dbReference type="AlphaFoldDB" id="K9VRA7"/>
<protein>
    <submittedName>
        <fullName evidence="1">Uncharacterized protein</fullName>
    </submittedName>
</protein>
<dbReference type="HOGENOM" id="CLU_2155812_0_0_3"/>
<proteinExistence type="predicted"/>
<dbReference type="EMBL" id="CP003614">
    <property type="protein sequence ID" value="AFZ10069.1"/>
    <property type="molecule type" value="Genomic_DNA"/>
</dbReference>